<evidence type="ECO:0000313" key="3">
    <source>
        <dbReference type="EMBL" id="AII08116.1"/>
    </source>
</evidence>
<feature type="domain" description="S1 motif" evidence="1">
    <location>
        <begin position="76"/>
        <end position="133"/>
    </location>
</feature>
<dbReference type="Proteomes" id="UP000028488">
    <property type="component" value="Chromosome"/>
</dbReference>
<dbReference type="InterPro" id="IPR004360">
    <property type="entry name" value="Glyas_Fos-R_dOase_dom"/>
</dbReference>
<dbReference type="RefSeq" id="WP_128640963.1">
    <property type="nucleotide sequence ID" value="NZ_CP008947.1"/>
</dbReference>
<feature type="domain" description="VOC" evidence="2">
    <location>
        <begin position="5"/>
        <end position="125"/>
    </location>
</feature>
<dbReference type="EMBL" id="CP008947">
    <property type="protein sequence ID" value="AII08116.1"/>
    <property type="molecule type" value="Genomic_DNA"/>
</dbReference>
<evidence type="ECO:0000259" key="1">
    <source>
        <dbReference type="PROSITE" id="PS50126"/>
    </source>
</evidence>
<dbReference type="AlphaFoldDB" id="A0A076EQA1"/>
<proteinExistence type="predicted"/>
<dbReference type="GO" id="GO:0003676">
    <property type="term" value="F:nucleic acid binding"/>
    <property type="evidence" value="ECO:0007669"/>
    <property type="project" value="InterPro"/>
</dbReference>
<dbReference type="PANTHER" id="PTHR21366:SF14">
    <property type="entry name" value="GLYOXALASE DOMAIN-CONTAINING PROTEIN 5"/>
    <property type="match status" value="1"/>
</dbReference>
<accession>A0A076EQA1</accession>
<dbReference type="PROSITE" id="PS51819">
    <property type="entry name" value="VOC"/>
    <property type="match status" value="1"/>
</dbReference>
<dbReference type="SUPFAM" id="SSF54593">
    <property type="entry name" value="Glyoxalase/Bleomycin resistance protein/Dihydroxybiphenyl dioxygenase"/>
    <property type="match status" value="1"/>
</dbReference>
<dbReference type="Gene3D" id="3.10.180.10">
    <property type="entry name" value="2,3-Dihydroxybiphenyl 1,2-Dioxygenase, domain 1"/>
    <property type="match status" value="1"/>
</dbReference>
<dbReference type="PANTHER" id="PTHR21366">
    <property type="entry name" value="GLYOXALASE FAMILY PROTEIN"/>
    <property type="match status" value="1"/>
</dbReference>
<dbReference type="InterPro" id="IPR003029">
    <property type="entry name" value="S1_domain"/>
</dbReference>
<reference evidence="3 4" key="1">
    <citation type="submission" date="2014-07" db="EMBL/GenBank/DDBJ databases">
        <title>Genome Sequence of Rhodococcus opacus Strain R7, a Biodegrader of Mono- and Polycyclic Aromatic Hydrocarbons.</title>
        <authorList>
            <person name="Di Gennaro P."/>
            <person name="Zampolli J."/>
            <person name="Presti I."/>
            <person name="Cappelletti M."/>
            <person name="D'Ursi P."/>
            <person name="Orro A."/>
            <person name="Mezzelani A."/>
            <person name="Milanesi L."/>
        </authorList>
    </citation>
    <scope>NUCLEOTIDE SEQUENCE [LARGE SCALE GENOMIC DNA]</scope>
    <source>
        <strain evidence="3 4">R7</strain>
    </source>
</reference>
<dbReference type="InterPro" id="IPR037523">
    <property type="entry name" value="VOC_core"/>
</dbReference>
<dbReference type="InterPro" id="IPR029068">
    <property type="entry name" value="Glyas_Bleomycin-R_OHBP_Dase"/>
</dbReference>
<dbReference type="InterPro" id="IPR050383">
    <property type="entry name" value="GlyoxalaseI/FosfomycinResist"/>
</dbReference>
<gene>
    <name evidence="3" type="ORF">EP51_27220</name>
</gene>
<sequence length="133" mass="14723">MHIAHIDHFVLTVAYIDTTVEFYSTVLGMSEHRYGDDRRALLFGRSKINLHQQPSAVTPNARHAQPGSADVCLIVEESIDAVVRELSDRGVPVEVGPVQRHGARGLMTSVYIRDPDGNLIELSEYQAGTNVRV</sequence>
<organism evidence="3 4">
    <name type="scientific">Rhodococcus opacus</name>
    <name type="common">Nocardia opaca</name>
    <dbReference type="NCBI Taxonomy" id="37919"/>
    <lineage>
        <taxon>Bacteria</taxon>
        <taxon>Bacillati</taxon>
        <taxon>Actinomycetota</taxon>
        <taxon>Actinomycetes</taxon>
        <taxon>Mycobacteriales</taxon>
        <taxon>Nocardiaceae</taxon>
        <taxon>Rhodococcus</taxon>
    </lineage>
</organism>
<evidence type="ECO:0000259" key="2">
    <source>
        <dbReference type="PROSITE" id="PS51819"/>
    </source>
</evidence>
<evidence type="ECO:0000313" key="4">
    <source>
        <dbReference type="Proteomes" id="UP000028488"/>
    </source>
</evidence>
<protein>
    <submittedName>
        <fullName evidence="3">Glyoxalase</fullName>
    </submittedName>
</protein>
<dbReference type="CDD" id="cd07253">
    <property type="entry name" value="GLOD5"/>
    <property type="match status" value="1"/>
</dbReference>
<name>A0A076EQA1_RHOOP</name>
<dbReference type="Pfam" id="PF00903">
    <property type="entry name" value="Glyoxalase"/>
    <property type="match status" value="1"/>
</dbReference>
<dbReference type="eggNOG" id="COG0346">
    <property type="taxonomic scope" value="Bacteria"/>
</dbReference>
<dbReference type="PROSITE" id="PS50126">
    <property type="entry name" value="S1"/>
    <property type="match status" value="1"/>
</dbReference>